<keyword evidence="4" id="KW-0804">Transcription</keyword>
<feature type="domain" description="RNA polymerase sigma-70 region 2" evidence="7">
    <location>
        <begin position="57"/>
        <end position="126"/>
    </location>
</feature>
<dbReference type="InterPro" id="IPR013324">
    <property type="entry name" value="RNA_pol_sigma_r3/r4-like"/>
</dbReference>
<proteinExistence type="predicted"/>
<dbReference type="InterPro" id="IPR007630">
    <property type="entry name" value="RNA_pol_sigma70_r4"/>
</dbReference>
<dbReference type="Pfam" id="PF04539">
    <property type="entry name" value="Sigma70_r3"/>
    <property type="match status" value="1"/>
</dbReference>
<dbReference type="Pfam" id="PF04545">
    <property type="entry name" value="Sigma70_r4"/>
    <property type="match status" value="1"/>
</dbReference>
<dbReference type="AlphaFoldDB" id="A0A1H1LKJ3"/>
<sequence length="277" mass="30869">MNAVDEFSSSGTRLRARTRRASSPARRQRAELTASLFRRRLTAPDDPTRAALLEQVVELHLDVAASIAGSYGSRGVDGEDLRQVACVGLLNAARRFDIDAGFDFMSFAVPTIRGEIRRYFRDLGWTVRPPRRVQELQQHLPAARAELERTLGRSPRPGELATHLGVKTNDVVEAVSATGCYSPRSLDEPTSADDGQSLYDLLGTSDRQRGAAEARVLLAPLVRELSERDRHVLSMRFFAQCTQREIAANIGVTQMQVSRMLTRILRDLRRQLADEQG</sequence>
<gene>
    <name evidence="9" type="ORF">SAMN04488570_0258</name>
</gene>
<organism evidence="9 10">
    <name type="scientific">Nocardioides scoriae</name>
    <dbReference type="NCBI Taxonomy" id="642780"/>
    <lineage>
        <taxon>Bacteria</taxon>
        <taxon>Bacillati</taxon>
        <taxon>Actinomycetota</taxon>
        <taxon>Actinomycetes</taxon>
        <taxon>Propionibacteriales</taxon>
        <taxon>Nocardioidaceae</taxon>
        <taxon>Nocardioides</taxon>
    </lineage>
</organism>
<dbReference type="PRINTS" id="PR00046">
    <property type="entry name" value="SIGMA70FCT"/>
</dbReference>
<dbReference type="SUPFAM" id="SSF88659">
    <property type="entry name" value="Sigma3 and sigma4 domains of RNA polymerase sigma factors"/>
    <property type="match status" value="2"/>
</dbReference>
<dbReference type="SUPFAM" id="SSF88946">
    <property type="entry name" value="Sigma2 domain of RNA polymerase sigma factors"/>
    <property type="match status" value="1"/>
</dbReference>
<dbReference type="InterPro" id="IPR007624">
    <property type="entry name" value="RNA_pol_sigma70_r3"/>
</dbReference>
<dbReference type="NCBIfam" id="TIGR02980">
    <property type="entry name" value="SigBFG"/>
    <property type="match status" value="1"/>
</dbReference>
<protein>
    <submittedName>
        <fullName evidence="9">RNA polymerase sigma-B factor</fullName>
    </submittedName>
</protein>
<dbReference type="InterPro" id="IPR036388">
    <property type="entry name" value="WH-like_DNA-bd_sf"/>
</dbReference>
<evidence type="ECO:0000256" key="3">
    <source>
        <dbReference type="ARBA" id="ARBA00023125"/>
    </source>
</evidence>
<dbReference type="NCBIfam" id="TIGR02937">
    <property type="entry name" value="sigma70-ECF"/>
    <property type="match status" value="1"/>
</dbReference>
<dbReference type="Pfam" id="PF04542">
    <property type="entry name" value="Sigma70_r2"/>
    <property type="match status" value="1"/>
</dbReference>
<evidence type="ECO:0000313" key="10">
    <source>
        <dbReference type="Proteomes" id="UP000198859"/>
    </source>
</evidence>
<evidence type="ECO:0000259" key="6">
    <source>
        <dbReference type="Pfam" id="PF04539"/>
    </source>
</evidence>
<name>A0A1H1LKJ3_9ACTN</name>
<evidence type="ECO:0000256" key="1">
    <source>
        <dbReference type="ARBA" id="ARBA00023015"/>
    </source>
</evidence>
<dbReference type="Proteomes" id="UP000198859">
    <property type="component" value="Chromosome I"/>
</dbReference>
<dbReference type="GO" id="GO:0016987">
    <property type="term" value="F:sigma factor activity"/>
    <property type="evidence" value="ECO:0007669"/>
    <property type="project" value="UniProtKB-KW"/>
</dbReference>
<dbReference type="InterPro" id="IPR014284">
    <property type="entry name" value="RNA_pol_sigma-70_dom"/>
</dbReference>
<feature type="region of interest" description="Disordered" evidence="5">
    <location>
        <begin position="1"/>
        <end position="27"/>
    </location>
</feature>
<dbReference type="Gene3D" id="1.20.120.1810">
    <property type="match status" value="1"/>
</dbReference>
<evidence type="ECO:0000259" key="8">
    <source>
        <dbReference type="Pfam" id="PF04545"/>
    </source>
</evidence>
<dbReference type="GO" id="GO:0003677">
    <property type="term" value="F:DNA binding"/>
    <property type="evidence" value="ECO:0007669"/>
    <property type="project" value="UniProtKB-KW"/>
</dbReference>
<evidence type="ECO:0000259" key="7">
    <source>
        <dbReference type="Pfam" id="PF04542"/>
    </source>
</evidence>
<keyword evidence="3" id="KW-0238">DNA-binding</keyword>
<dbReference type="PANTHER" id="PTHR30385:SF4">
    <property type="entry name" value="RNA POLYMERASE SIGMA-E FACTOR"/>
    <property type="match status" value="1"/>
</dbReference>
<dbReference type="InterPro" id="IPR007627">
    <property type="entry name" value="RNA_pol_sigma70_r2"/>
</dbReference>
<keyword evidence="2" id="KW-0731">Sigma factor</keyword>
<feature type="domain" description="RNA polymerase sigma-70 region 3" evidence="6">
    <location>
        <begin position="140"/>
        <end position="202"/>
    </location>
</feature>
<dbReference type="EMBL" id="LT629757">
    <property type="protein sequence ID" value="SDR75061.1"/>
    <property type="molecule type" value="Genomic_DNA"/>
</dbReference>
<evidence type="ECO:0000256" key="2">
    <source>
        <dbReference type="ARBA" id="ARBA00023082"/>
    </source>
</evidence>
<feature type="domain" description="RNA polymerase sigma-70 region 4" evidence="8">
    <location>
        <begin position="223"/>
        <end position="269"/>
    </location>
</feature>
<dbReference type="InterPro" id="IPR000943">
    <property type="entry name" value="RNA_pol_sigma70"/>
</dbReference>
<dbReference type="STRING" id="642780.SAMN04488570_0258"/>
<keyword evidence="10" id="KW-1185">Reference proteome</keyword>
<evidence type="ECO:0000313" key="9">
    <source>
        <dbReference type="EMBL" id="SDR75061.1"/>
    </source>
</evidence>
<dbReference type="GO" id="GO:0006352">
    <property type="term" value="P:DNA-templated transcription initiation"/>
    <property type="evidence" value="ECO:0007669"/>
    <property type="project" value="InterPro"/>
</dbReference>
<evidence type="ECO:0000256" key="4">
    <source>
        <dbReference type="ARBA" id="ARBA00023163"/>
    </source>
</evidence>
<accession>A0A1H1LKJ3</accession>
<reference evidence="10" key="1">
    <citation type="submission" date="2016-10" db="EMBL/GenBank/DDBJ databases">
        <authorList>
            <person name="Varghese N."/>
            <person name="Submissions S."/>
        </authorList>
    </citation>
    <scope>NUCLEOTIDE SEQUENCE [LARGE SCALE GENOMIC DNA]</scope>
    <source>
        <strain evidence="10">DSM 22127</strain>
    </source>
</reference>
<dbReference type="PANTHER" id="PTHR30385">
    <property type="entry name" value="SIGMA FACTOR F FLAGELLAR"/>
    <property type="match status" value="1"/>
</dbReference>
<dbReference type="InterPro" id="IPR014322">
    <property type="entry name" value="RNA_pol_sigma-B/F/G"/>
</dbReference>
<keyword evidence="1" id="KW-0805">Transcription regulation</keyword>
<evidence type="ECO:0000256" key="5">
    <source>
        <dbReference type="SAM" id="MobiDB-lite"/>
    </source>
</evidence>
<dbReference type="Gene3D" id="1.10.10.10">
    <property type="entry name" value="Winged helix-like DNA-binding domain superfamily/Winged helix DNA-binding domain"/>
    <property type="match status" value="2"/>
</dbReference>
<dbReference type="InterPro" id="IPR013325">
    <property type="entry name" value="RNA_pol_sigma_r2"/>
</dbReference>